<evidence type="ECO:0008006" key="4">
    <source>
        <dbReference type="Google" id="ProtNLM"/>
    </source>
</evidence>
<dbReference type="EMBL" id="JABFTP020000062">
    <property type="protein sequence ID" value="KAL3273994.1"/>
    <property type="molecule type" value="Genomic_DNA"/>
</dbReference>
<comment type="caution">
    <text evidence="2">The sequence shown here is derived from an EMBL/GenBank/DDBJ whole genome shotgun (WGS) entry which is preliminary data.</text>
</comment>
<name>A0ABD2N6V1_9CUCU</name>
<keyword evidence="3" id="KW-1185">Reference proteome</keyword>
<accession>A0ABD2N6V1</accession>
<organism evidence="2 3">
    <name type="scientific">Cryptolaemus montrouzieri</name>
    <dbReference type="NCBI Taxonomy" id="559131"/>
    <lineage>
        <taxon>Eukaryota</taxon>
        <taxon>Metazoa</taxon>
        <taxon>Ecdysozoa</taxon>
        <taxon>Arthropoda</taxon>
        <taxon>Hexapoda</taxon>
        <taxon>Insecta</taxon>
        <taxon>Pterygota</taxon>
        <taxon>Neoptera</taxon>
        <taxon>Endopterygota</taxon>
        <taxon>Coleoptera</taxon>
        <taxon>Polyphaga</taxon>
        <taxon>Cucujiformia</taxon>
        <taxon>Coccinelloidea</taxon>
        <taxon>Coccinellidae</taxon>
        <taxon>Scymninae</taxon>
        <taxon>Scymnini</taxon>
        <taxon>Cryptolaemus</taxon>
    </lineage>
</organism>
<evidence type="ECO:0000313" key="2">
    <source>
        <dbReference type="EMBL" id="KAL3273994.1"/>
    </source>
</evidence>
<dbReference type="Proteomes" id="UP001516400">
    <property type="component" value="Unassembled WGS sequence"/>
</dbReference>
<reference evidence="2 3" key="1">
    <citation type="journal article" date="2021" name="BMC Biol.">
        <title>Horizontally acquired antibacterial genes associated with adaptive radiation of ladybird beetles.</title>
        <authorList>
            <person name="Li H.S."/>
            <person name="Tang X.F."/>
            <person name="Huang Y.H."/>
            <person name="Xu Z.Y."/>
            <person name="Chen M.L."/>
            <person name="Du X.Y."/>
            <person name="Qiu B.Y."/>
            <person name="Chen P.T."/>
            <person name="Zhang W."/>
            <person name="Slipinski A."/>
            <person name="Escalona H.E."/>
            <person name="Waterhouse R.M."/>
            <person name="Zwick A."/>
            <person name="Pang H."/>
        </authorList>
    </citation>
    <scope>NUCLEOTIDE SEQUENCE [LARGE SCALE GENOMIC DNA]</scope>
    <source>
        <strain evidence="2">SYSU2018</strain>
    </source>
</reference>
<feature type="region of interest" description="Disordered" evidence="1">
    <location>
        <begin position="259"/>
        <end position="281"/>
    </location>
</feature>
<evidence type="ECO:0000256" key="1">
    <source>
        <dbReference type="SAM" id="MobiDB-lite"/>
    </source>
</evidence>
<sequence>MAQQGNTITESLVEDPVVDGNASDQDSLPDASNFAIDFLKLTYLCTLIPNIFDGTRTSVHEFISNVDNVFHFANPAEHGPLLACVISKISGNAKAQLRDKTFKTWPGLKHLLLQLYADRKHYTTLMEELNTLKQLPNDSVLTFYNNIEKLYTRLINSIPATSTDIKGRTETLRELALQRFIFHCHPEISRFLRSRNFSTLSDALNAAREEERALSMSKGFFKSQSYSSSRPNKYCSICKMNNHNTNNCSKRTSVQYNTTHTQQISQASNQNQPSTSNSWVDPTTIMRKTKFAIIVRN</sequence>
<gene>
    <name evidence="2" type="ORF">HHI36_015412</name>
</gene>
<dbReference type="AlphaFoldDB" id="A0ABD2N6V1"/>
<evidence type="ECO:0000313" key="3">
    <source>
        <dbReference type="Proteomes" id="UP001516400"/>
    </source>
</evidence>
<protein>
    <recommendedName>
        <fullName evidence="4">Retrotransposon gag domain-containing protein</fullName>
    </recommendedName>
</protein>
<proteinExistence type="predicted"/>